<feature type="compositionally biased region" description="Low complexity" evidence="1">
    <location>
        <begin position="54"/>
        <end position="65"/>
    </location>
</feature>
<dbReference type="OrthoDB" id="3034330at2"/>
<evidence type="ECO:0000256" key="2">
    <source>
        <dbReference type="SAM" id="SignalP"/>
    </source>
</evidence>
<dbReference type="Pfam" id="PF19777">
    <property type="entry name" value="DUF6263"/>
    <property type="match status" value="1"/>
</dbReference>
<sequence length="354" mass="37783">MRPLLFLVAFGAAVPALAQDEVAKPAQNVAVAPLPDAAPFLWRLKLHAGQRFLTTSNTSSQTSQQMPKMPGDKTAAPEKMESTSKTLTVVEQNVLSSDEKGARVEVVYREMTQTMKMQQGDKVLFDSASPTAATKGITDISKNIVGARVSYQLTPDGHISDVQGAKEYLERLGAGLETATAQNPEQQKMMREMLKAAISPEALEKSIGIAYKDMPAKAVAPGDTWKYASTIAMMGTKFTQNGQSTFVSRAGNVVTLAQKGDFATDAGAEFKIPLPMPRDPKTPAPITQLDLHGTSTGETLVDELSGMTLSSRTTQTIEGEIVINGLTGPGSVFSIPMKVTSETTTKTEEIKSAG</sequence>
<feature type="region of interest" description="Disordered" evidence="1">
    <location>
        <begin position="54"/>
        <end position="84"/>
    </location>
</feature>
<dbReference type="RefSeq" id="WP_106381091.1">
    <property type="nucleotide sequence ID" value="NZ_NIGF01000022.1"/>
</dbReference>
<dbReference type="EMBL" id="NIGF01000022">
    <property type="protein sequence ID" value="PQV62781.1"/>
    <property type="molecule type" value="Genomic_DNA"/>
</dbReference>
<dbReference type="Proteomes" id="UP000237684">
    <property type="component" value="Unassembled WGS sequence"/>
</dbReference>
<dbReference type="InterPro" id="IPR046230">
    <property type="entry name" value="DUF6263"/>
</dbReference>
<dbReference type="InParanoid" id="A0A2S8SPR5"/>
<organism evidence="3 4">
    <name type="scientific">Abditibacterium utsteinense</name>
    <dbReference type="NCBI Taxonomy" id="1960156"/>
    <lineage>
        <taxon>Bacteria</taxon>
        <taxon>Pseudomonadati</taxon>
        <taxon>Abditibacteriota</taxon>
        <taxon>Abditibacteriia</taxon>
        <taxon>Abditibacteriales</taxon>
        <taxon>Abditibacteriaceae</taxon>
        <taxon>Abditibacterium</taxon>
    </lineage>
</organism>
<evidence type="ECO:0000313" key="4">
    <source>
        <dbReference type="Proteomes" id="UP000237684"/>
    </source>
</evidence>
<dbReference type="AlphaFoldDB" id="A0A2S8SPR5"/>
<protein>
    <recommendedName>
        <fullName evidence="5">DUF5666 domain-containing protein</fullName>
    </recommendedName>
</protein>
<reference evidence="3 4" key="1">
    <citation type="journal article" date="2018" name="Syst. Appl. Microbiol.">
        <title>Abditibacterium utsteinense sp. nov., the first cultivated member of candidate phylum FBP, isolated from ice-free Antarctic soil samples.</title>
        <authorList>
            <person name="Tahon G."/>
            <person name="Tytgat B."/>
            <person name="Lebbe L."/>
            <person name="Carlier A."/>
            <person name="Willems A."/>
        </authorList>
    </citation>
    <scope>NUCLEOTIDE SEQUENCE [LARGE SCALE GENOMIC DNA]</scope>
    <source>
        <strain evidence="3 4">LMG 29911</strain>
    </source>
</reference>
<comment type="caution">
    <text evidence="3">The sequence shown here is derived from an EMBL/GenBank/DDBJ whole genome shotgun (WGS) entry which is preliminary data.</text>
</comment>
<proteinExistence type="predicted"/>
<evidence type="ECO:0008006" key="5">
    <source>
        <dbReference type="Google" id="ProtNLM"/>
    </source>
</evidence>
<accession>A0A2S8SPR5</accession>
<evidence type="ECO:0000313" key="3">
    <source>
        <dbReference type="EMBL" id="PQV62781.1"/>
    </source>
</evidence>
<feature type="signal peptide" evidence="2">
    <location>
        <begin position="1"/>
        <end position="18"/>
    </location>
</feature>
<feature type="chain" id="PRO_5015404553" description="DUF5666 domain-containing protein" evidence="2">
    <location>
        <begin position="19"/>
        <end position="354"/>
    </location>
</feature>
<evidence type="ECO:0000256" key="1">
    <source>
        <dbReference type="SAM" id="MobiDB-lite"/>
    </source>
</evidence>
<keyword evidence="2" id="KW-0732">Signal</keyword>
<gene>
    <name evidence="3" type="ORF">B1R32_12228</name>
</gene>
<keyword evidence="4" id="KW-1185">Reference proteome</keyword>
<name>A0A2S8SPR5_9BACT</name>